<comment type="caution">
    <text evidence="1">The sequence shown here is derived from an EMBL/GenBank/DDBJ whole genome shotgun (WGS) entry which is preliminary data.</text>
</comment>
<evidence type="ECO:0000313" key="1">
    <source>
        <dbReference type="EMBL" id="MFC6660804.1"/>
    </source>
</evidence>
<protein>
    <submittedName>
        <fullName evidence="1">Uncharacterized protein</fullName>
    </submittedName>
</protein>
<organism evidence="1 2">
    <name type="scientific">Deinococcus multiflagellatus</name>
    <dbReference type="NCBI Taxonomy" id="1656887"/>
    <lineage>
        <taxon>Bacteria</taxon>
        <taxon>Thermotogati</taxon>
        <taxon>Deinococcota</taxon>
        <taxon>Deinococci</taxon>
        <taxon>Deinococcales</taxon>
        <taxon>Deinococcaceae</taxon>
        <taxon>Deinococcus</taxon>
    </lineage>
</organism>
<reference evidence="2" key="1">
    <citation type="journal article" date="2019" name="Int. J. Syst. Evol. Microbiol.">
        <title>The Global Catalogue of Microorganisms (GCM) 10K type strain sequencing project: providing services to taxonomists for standard genome sequencing and annotation.</title>
        <authorList>
            <consortium name="The Broad Institute Genomics Platform"/>
            <consortium name="The Broad Institute Genome Sequencing Center for Infectious Disease"/>
            <person name="Wu L."/>
            <person name="Ma J."/>
        </authorList>
    </citation>
    <scope>NUCLEOTIDE SEQUENCE [LARGE SCALE GENOMIC DNA]</scope>
    <source>
        <strain evidence="2">CCUG 63830</strain>
    </source>
</reference>
<proteinExistence type="predicted"/>
<accession>A0ABW1ZIT4</accession>
<gene>
    <name evidence="1" type="ORF">ACFP90_10945</name>
</gene>
<dbReference type="Proteomes" id="UP001596317">
    <property type="component" value="Unassembled WGS sequence"/>
</dbReference>
<keyword evidence="2" id="KW-1185">Reference proteome</keyword>
<name>A0ABW1ZIT4_9DEIO</name>
<sequence>MTDLYAGRQTVQISTRPSSHDEAILTMNAVHLHKLSEDEWFAIYAQSYWRTQQLFDEHPQALQQALCHSARC</sequence>
<evidence type="ECO:0000313" key="2">
    <source>
        <dbReference type="Proteomes" id="UP001596317"/>
    </source>
</evidence>
<dbReference type="EMBL" id="JBHSWB010000001">
    <property type="protein sequence ID" value="MFC6660804.1"/>
    <property type="molecule type" value="Genomic_DNA"/>
</dbReference>
<dbReference type="RefSeq" id="WP_380056014.1">
    <property type="nucleotide sequence ID" value="NZ_JBHSWB010000001.1"/>
</dbReference>